<sequence>MSLNHLIFYGLKITRSYRANFGCDSLAVNSLKMDGYTVQVMLLQEHQVMNIKEPSRKYVNLVSLCNIFFSICF</sequence>
<proteinExistence type="predicted"/>
<evidence type="ECO:0000313" key="1">
    <source>
        <dbReference type="EMBL" id="MBW86106.1"/>
    </source>
</evidence>
<organism evidence="1">
    <name type="scientific">Rhizophora mucronata</name>
    <name type="common">Asiatic mangrove</name>
    <dbReference type="NCBI Taxonomy" id="61149"/>
    <lineage>
        <taxon>Eukaryota</taxon>
        <taxon>Viridiplantae</taxon>
        <taxon>Streptophyta</taxon>
        <taxon>Embryophyta</taxon>
        <taxon>Tracheophyta</taxon>
        <taxon>Spermatophyta</taxon>
        <taxon>Magnoliopsida</taxon>
        <taxon>eudicotyledons</taxon>
        <taxon>Gunneridae</taxon>
        <taxon>Pentapetalae</taxon>
        <taxon>rosids</taxon>
        <taxon>fabids</taxon>
        <taxon>Malpighiales</taxon>
        <taxon>Rhizophoraceae</taxon>
        <taxon>Rhizophora</taxon>
    </lineage>
</organism>
<dbReference type="EMBL" id="GGEC01005623">
    <property type="protein sequence ID" value="MBW86106.1"/>
    <property type="molecule type" value="Transcribed_RNA"/>
</dbReference>
<protein>
    <submittedName>
        <fullName evidence="1">Uncharacterized protein</fullName>
    </submittedName>
</protein>
<dbReference type="AlphaFoldDB" id="A0A2P2IY07"/>
<accession>A0A2P2IY07</accession>
<name>A0A2P2IY07_RHIMU</name>
<reference evidence="1" key="1">
    <citation type="submission" date="2018-02" db="EMBL/GenBank/DDBJ databases">
        <title>Rhizophora mucronata_Transcriptome.</title>
        <authorList>
            <person name="Meera S.P."/>
            <person name="Sreeshan A."/>
            <person name="Augustine A."/>
        </authorList>
    </citation>
    <scope>NUCLEOTIDE SEQUENCE</scope>
    <source>
        <tissue evidence="1">Leaf</tissue>
    </source>
</reference>